<dbReference type="AlphaFoldDB" id="A0A0A0JR52"/>
<dbReference type="STRING" id="1385521.N803_01610"/>
<gene>
    <name evidence="2" type="ORF">N803_01610</name>
</gene>
<dbReference type="OrthoDB" id="9800940at2"/>
<dbReference type="eggNOG" id="COG1234">
    <property type="taxonomic scope" value="Bacteria"/>
</dbReference>
<dbReference type="Gene3D" id="3.60.15.10">
    <property type="entry name" value="Ribonuclease Z/Hydroxyacylglutathione hydrolase-like"/>
    <property type="match status" value="1"/>
</dbReference>
<keyword evidence="2" id="KW-0378">Hydrolase</keyword>
<proteinExistence type="predicted"/>
<evidence type="ECO:0000313" key="3">
    <source>
        <dbReference type="Proteomes" id="UP000030011"/>
    </source>
</evidence>
<evidence type="ECO:0000313" key="2">
    <source>
        <dbReference type="EMBL" id="KGN39219.1"/>
    </source>
</evidence>
<reference evidence="2 3" key="1">
    <citation type="submission" date="2013-08" db="EMBL/GenBank/DDBJ databases">
        <title>The genome sequence of Knoellia subterranea.</title>
        <authorList>
            <person name="Zhu W."/>
            <person name="Wang G."/>
        </authorList>
    </citation>
    <scope>NUCLEOTIDE SEQUENCE [LARGE SCALE GENOMIC DNA]</scope>
    <source>
        <strain evidence="2 3">KCTC 19937</strain>
    </source>
</reference>
<feature type="domain" description="Metallo-beta-lactamase" evidence="1">
    <location>
        <begin position="18"/>
        <end position="223"/>
    </location>
</feature>
<dbReference type="SMART" id="SM00849">
    <property type="entry name" value="Lactamase_B"/>
    <property type="match status" value="1"/>
</dbReference>
<accession>A0A0A0JR52</accession>
<dbReference type="PANTHER" id="PTHR46018">
    <property type="entry name" value="ZINC PHOSPHODIESTERASE ELAC PROTEIN 1"/>
    <property type="match status" value="1"/>
</dbReference>
<dbReference type="GO" id="GO:0042781">
    <property type="term" value="F:3'-tRNA processing endoribonuclease activity"/>
    <property type="evidence" value="ECO:0007669"/>
    <property type="project" value="TreeGrafter"/>
</dbReference>
<keyword evidence="3" id="KW-1185">Reference proteome</keyword>
<dbReference type="SUPFAM" id="SSF56281">
    <property type="entry name" value="Metallo-hydrolase/oxidoreductase"/>
    <property type="match status" value="1"/>
</dbReference>
<organism evidence="2 3">
    <name type="scientific">Knoellia subterranea KCTC 19937</name>
    <dbReference type="NCBI Taxonomy" id="1385521"/>
    <lineage>
        <taxon>Bacteria</taxon>
        <taxon>Bacillati</taxon>
        <taxon>Actinomycetota</taxon>
        <taxon>Actinomycetes</taxon>
        <taxon>Micrococcales</taxon>
        <taxon>Intrasporangiaceae</taxon>
        <taxon>Knoellia</taxon>
    </lineage>
</organism>
<sequence>MKVTILGCSGSFAGPDSPASSYLVRVDDGGRTWNLLFDLGSGALGPMQRHIAPRDVDAVFVTHLHPDHCADLCGLYVARHYNPGGAPTERVPVWGPTGTAKRLALMYHGLEHHALQQVFDFRLLEDQVAIEVGPVRVVPYAVNHPVEAFGFRIEAQGQVLAYTGDTDTCDNLTPLLRDADLVLSDSAFMDGRDDEFRGVHLTPSRAAQAALDAGGVKRLMLTHMPAWNDPAVCREQAAALWPDVEMVEFGATYEVGSGDLDSVGESGAV</sequence>
<protein>
    <submittedName>
        <fullName evidence="2">Metal-dependent hydrolase</fullName>
    </submittedName>
</protein>
<dbReference type="EMBL" id="AVPK01000001">
    <property type="protein sequence ID" value="KGN39219.1"/>
    <property type="molecule type" value="Genomic_DNA"/>
</dbReference>
<dbReference type="InterPro" id="IPR001279">
    <property type="entry name" value="Metallo-B-lactamas"/>
</dbReference>
<dbReference type="CDD" id="cd07716">
    <property type="entry name" value="RNaseZ_short-form-like_MBL-fold"/>
    <property type="match status" value="1"/>
</dbReference>
<dbReference type="RefSeq" id="WP_052111596.1">
    <property type="nucleotide sequence ID" value="NZ_AVPK01000001.1"/>
</dbReference>
<dbReference type="Pfam" id="PF12706">
    <property type="entry name" value="Lactamase_B_2"/>
    <property type="match status" value="1"/>
</dbReference>
<dbReference type="Proteomes" id="UP000030011">
    <property type="component" value="Unassembled WGS sequence"/>
</dbReference>
<evidence type="ECO:0000259" key="1">
    <source>
        <dbReference type="SMART" id="SM00849"/>
    </source>
</evidence>
<dbReference type="InterPro" id="IPR036866">
    <property type="entry name" value="RibonucZ/Hydroxyglut_hydro"/>
</dbReference>
<dbReference type="PANTHER" id="PTHR46018:SF4">
    <property type="entry name" value="METALLO-HYDROLASE YHFI-RELATED"/>
    <property type="match status" value="1"/>
</dbReference>
<name>A0A0A0JR52_9MICO</name>
<comment type="caution">
    <text evidence="2">The sequence shown here is derived from an EMBL/GenBank/DDBJ whole genome shotgun (WGS) entry which is preliminary data.</text>
</comment>